<evidence type="ECO:0000313" key="2">
    <source>
        <dbReference type="Proteomes" id="UP000027395"/>
    </source>
</evidence>
<organism evidence="1 2">
    <name type="scientific">Planktothrix agardhii (strain NIVA-CYA 126/8)</name>
    <dbReference type="NCBI Taxonomy" id="388467"/>
    <lineage>
        <taxon>Bacteria</taxon>
        <taxon>Bacillati</taxon>
        <taxon>Cyanobacteriota</taxon>
        <taxon>Cyanophyceae</taxon>
        <taxon>Oscillatoriophycideae</taxon>
        <taxon>Oscillatoriales</taxon>
        <taxon>Microcoleaceae</taxon>
        <taxon>Planktothrix</taxon>
    </lineage>
</organism>
<accession>A0A073CE83</accession>
<dbReference type="STRING" id="388467.A19Y_0826"/>
<reference evidence="1 2" key="1">
    <citation type="journal article" date="2014" name="Appl. Environ. Microbiol.">
        <title>Elucidation of insertion elements encoded on plasmids and in vitro construction of shuttle vectors from the toxic cyanobacterium Planktothrix.</title>
        <authorList>
            <person name="Christiansen G."/>
            <person name="Goesmann A."/>
            <person name="Kurmayer R."/>
        </authorList>
    </citation>
    <scope>NUCLEOTIDE SEQUENCE [LARGE SCALE GENOMIC DNA]</scope>
    <source>
        <strain evidence="1 2">NIVA-CYA 126/8</strain>
    </source>
</reference>
<keyword evidence="2" id="KW-1185">Reference proteome</keyword>
<dbReference type="AlphaFoldDB" id="A0A073CE83"/>
<sequence>MAYWIKMNYERETYLVDLDSVSAFASGFNKRIAFWLPANGKQMIINHQINPKTYEDILGYIQRITTDYPTNYWVKIFYDRHEYIIDLNRLNTFVIDTSQRITFWLPDGKEPVIINPQTNAEAYSKILDFIHNKTGHSLP</sequence>
<dbReference type="PATRIC" id="fig|388467.6.peg.763"/>
<protein>
    <submittedName>
        <fullName evidence="1">Uncharacterized protein</fullName>
    </submittedName>
</protein>
<dbReference type="EMBL" id="CM002803">
    <property type="protein sequence ID" value="KEI65978.1"/>
    <property type="molecule type" value="Genomic_DNA"/>
</dbReference>
<name>A0A073CE83_PLAA1</name>
<dbReference type="GeneID" id="77287073"/>
<dbReference type="RefSeq" id="WP_042152231.1">
    <property type="nucleotide sequence ID" value="NZ_CM002803.1"/>
</dbReference>
<dbReference type="eggNOG" id="ENOG5032UG8">
    <property type="taxonomic scope" value="Bacteria"/>
</dbReference>
<gene>
    <name evidence="1" type="ORF">A19Y_0826</name>
</gene>
<dbReference type="Proteomes" id="UP000027395">
    <property type="component" value="Chromosome"/>
</dbReference>
<proteinExistence type="predicted"/>
<evidence type="ECO:0000313" key="1">
    <source>
        <dbReference type="EMBL" id="KEI65978.1"/>
    </source>
</evidence>
<dbReference type="HOGENOM" id="CLU_1823426_0_0_3"/>